<evidence type="ECO:0000256" key="1">
    <source>
        <dbReference type="SAM" id="Phobius"/>
    </source>
</evidence>
<dbReference type="InterPro" id="IPR000601">
    <property type="entry name" value="PKD_dom"/>
</dbReference>
<dbReference type="GO" id="GO:0005975">
    <property type="term" value="P:carbohydrate metabolic process"/>
    <property type="evidence" value="ECO:0007669"/>
    <property type="project" value="UniProtKB-ARBA"/>
</dbReference>
<accession>A0A6J4RHK8</accession>
<dbReference type="InterPro" id="IPR035986">
    <property type="entry name" value="PKD_dom_sf"/>
</dbReference>
<dbReference type="AlphaFoldDB" id="A0A6J4RHK8"/>
<evidence type="ECO:0000313" key="3">
    <source>
        <dbReference type="EMBL" id="CAA9467790.1"/>
    </source>
</evidence>
<keyword evidence="1" id="KW-0812">Transmembrane</keyword>
<keyword evidence="1" id="KW-1133">Transmembrane helix</keyword>
<dbReference type="InterPro" id="IPR012938">
    <property type="entry name" value="Glc/Sorbosone_DH"/>
</dbReference>
<keyword evidence="1" id="KW-0472">Membrane</keyword>
<dbReference type="Gene3D" id="2.60.40.10">
    <property type="entry name" value="Immunoglobulins"/>
    <property type="match status" value="1"/>
</dbReference>
<dbReference type="PANTHER" id="PTHR19328">
    <property type="entry name" value="HEDGEHOG-INTERACTING PROTEIN"/>
    <property type="match status" value="1"/>
</dbReference>
<evidence type="ECO:0000259" key="2">
    <source>
        <dbReference type="PROSITE" id="PS50093"/>
    </source>
</evidence>
<dbReference type="SUPFAM" id="SSF50952">
    <property type="entry name" value="Soluble quinoprotein glucose dehydrogenase"/>
    <property type="match status" value="1"/>
</dbReference>
<dbReference type="PANTHER" id="PTHR19328:SF13">
    <property type="entry name" value="HIPL1 PROTEIN"/>
    <property type="match status" value="1"/>
</dbReference>
<dbReference type="EMBL" id="CADCVH010000100">
    <property type="protein sequence ID" value="CAA9467790.1"/>
    <property type="molecule type" value="Genomic_DNA"/>
</dbReference>
<dbReference type="SUPFAM" id="SSF49299">
    <property type="entry name" value="PKD domain"/>
    <property type="match status" value="1"/>
</dbReference>
<dbReference type="InterPro" id="IPR011041">
    <property type="entry name" value="Quinoprot_gluc/sorb_DH_b-prop"/>
</dbReference>
<name>A0A6J4RHK8_9ACTN</name>
<gene>
    <name evidence="3" type="ORF">AVDCRST_MAG02-3310</name>
</gene>
<reference evidence="3" key="1">
    <citation type="submission" date="2020-02" db="EMBL/GenBank/DDBJ databases">
        <authorList>
            <person name="Meier V. D."/>
        </authorList>
    </citation>
    <scope>NUCLEOTIDE SEQUENCE</scope>
    <source>
        <strain evidence="3">AVDCRST_MAG02</strain>
    </source>
</reference>
<feature type="domain" description="PKD" evidence="2">
    <location>
        <begin position="482"/>
        <end position="537"/>
    </location>
</feature>
<dbReference type="InterPro" id="IPR011042">
    <property type="entry name" value="6-blade_b-propeller_TolB-like"/>
</dbReference>
<proteinExistence type="predicted"/>
<dbReference type="CDD" id="cd06577">
    <property type="entry name" value="PASTA_pknB"/>
    <property type="match status" value="1"/>
</dbReference>
<organism evidence="3">
    <name type="scientific">uncultured Rubrobacteraceae bacterium</name>
    <dbReference type="NCBI Taxonomy" id="349277"/>
    <lineage>
        <taxon>Bacteria</taxon>
        <taxon>Bacillati</taxon>
        <taxon>Actinomycetota</taxon>
        <taxon>Rubrobacteria</taxon>
        <taxon>Rubrobacterales</taxon>
        <taxon>Rubrobacteraceae</taxon>
        <taxon>environmental samples</taxon>
    </lineage>
</organism>
<dbReference type="Gene3D" id="2.120.10.30">
    <property type="entry name" value="TolB, C-terminal domain"/>
    <property type="match status" value="1"/>
</dbReference>
<dbReference type="InterPro" id="IPR005543">
    <property type="entry name" value="PASTA_dom"/>
</dbReference>
<dbReference type="InterPro" id="IPR022409">
    <property type="entry name" value="PKD/Chitinase_dom"/>
</dbReference>
<dbReference type="PROSITE" id="PS50093">
    <property type="entry name" value="PKD"/>
    <property type="match status" value="1"/>
</dbReference>
<protein>
    <submittedName>
        <fullName evidence="3">PQQ-dependent oxidoreductase, gdhB family</fullName>
    </submittedName>
</protein>
<feature type="transmembrane region" description="Helical" evidence="1">
    <location>
        <begin position="23"/>
        <end position="43"/>
    </location>
</feature>
<sequence>MLRAGRYACAEGGREEGTRVKKVALAAVVSAVAVAVAALSFGAGPTRASSVPAGFEDRPVTDVQQPTSMAFLPDGRMLVTTQPGILQAYDPATGSKRGVLDLQSKTCANSEQGLLGIAVDPDFESNRFIYLYYTFKKFGVCPEMQPGNPNNPVNRVARYKLPEAGDATMDKILVDNIPSPNGNHNGGDPHFGKDGLLYVSVGDGGRDYKFPHDRAGANDASRDRHVLLGKILRVTRDGGIPADNPYANASNGARCGLPAANGRTAPGNVCKETFATGLRNPFRMAFDPDASTTRFNINDVGQNAWEEIDAGRKGADYAWNLCEGRHDNPDRAGSVACGAAPFTPPIHDYSHGSGCSSVTGGAFVPNAGPWPGAYDDSYLFGDYVCGKIFRLTPKADGGYAKEAFAVGLGQGGPVAMTFGPSGRDLYYTTYAGENPGGEIRRITYTSGNVAPEARAAANPPHAESPGDLTIDFDTTGSRDPDGDPLAYEWDFDYDGQSFQADATGPAPSHAYAAAGKKTAALRATDDKGLSDTATVEVYPGDTPPGPVIENPAEGERFRVGQQITLQGSATDAEGAGAPALTWEVRRWHSGQHFHPYKSGTGETLTITGPEPEDLLATNPEGNYLEIRLTAKEPDGLTQTVTRKLQPRTTGVTLASNPTGLRLAVNGRGFVAPKTFLSWEGDGLNVSAPTQQKDGQAYVFRSWSDGRAAQHTIVTPTDYKKYTATFRRR</sequence>
<dbReference type="CDD" id="cd00146">
    <property type="entry name" value="PKD"/>
    <property type="match status" value="1"/>
</dbReference>
<dbReference type="Pfam" id="PF07995">
    <property type="entry name" value="GSDH"/>
    <property type="match status" value="1"/>
</dbReference>
<dbReference type="SMART" id="SM00089">
    <property type="entry name" value="PKD"/>
    <property type="match status" value="1"/>
</dbReference>
<dbReference type="Pfam" id="PF18911">
    <property type="entry name" value="PKD_4"/>
    <property type="match status" value="1"/>
</dbReference>
<dbReference type="InterPro" id="IPR013783">
    <property type="entry name" value="Ig-like_fold"/>
</dbReference>